<dbReference type="OrthoDB" id="2126698at2759"/>
<evidence type="ECO:0000313" key="3">
    <source>
        <dbReference type="Proteomes" id="UP000653305"/>
    </source>
</evidence>
<keyword evidence="1" id="KW-0812">Transmembrane</keyword>
<gene>
    <name evidence="2" type="ORF">PHJA_001420600</name>
</gene>
<feature type="transmembrane region" description="Helical" evidence="1">
    <location>
        <begin position="61"/>
        <end position="78"/>
    </location>
</feature>
<comment type="caution">
    <text evidence="2">The sequence shown here is derived from an EMBL/GenBank/DDBJ whole genome shotgun (WGS) entry which is preliminary data.</text>
</comment>
<dbReference type="EMBL" id="BMAC01000290">
    <property type="protein sequence ID" value="GFP92763.1"/>
    <property type="molecule type" value="Genomic_DNA"/>
</dbReference>
<dbReference type="PANTHER" id="PTHR11206">
    <property type="entry name" value="MULTIDRUG RESISTANCE PROTEIN"/>
    <property type="match status" value="1"/>
</dbReference>
<protein>
    <submittedName>
        <fullName evidence="2">Mate efflux family protein lal5</fullName>
    </submittedName>
</protein>
<keyword evidence="1" id="KW-1133">Transmembrane helix</keyword>
<keyword evidence="1" id="KW-0472">Membrane</keyword>
<accession>A0A830C9S5</accession>
<dbReference type="AlphaFoldDB" id="A0A830C9S5"/>
<sequence>MTPLLVLSISCDFIQGILSGVARGCGLQHLPMFINLGTFYLIGMPIAGVLAFKFNLHAKGLWIGLICSLFVQMLGLLWEQAFRPYSDRCGILSSFESVVSWFTNDASCSGGRRPDLAFPMWRFRFDMTGSVLPIRVGSNELFWASTAFWVWEKYCEGLRKMVGMMVSGWFGRKKKTKNLFVKLGDENFWCGL</sequence>
<feature type="transmembrane region" description="Helical" evidence="1">
    <location>
        <begin position="32"/>
        <end position="54"/>
    </location>
</feature>
<reference evidence="2" key="1">
    <citation type="submission" date="2020-07" db="EMBL/GenBank/DDBJ databases">
        <title>Ethylene signaling mediates host invasion by parasitic plants.</title>
        <authorList>
            <person name="Yoshida S."/>
        </authorList>
    </citation>
    <scope>NUCLEOTIDE SEQUENCE</scope>
    <source>
        <strain evidence="2">Okayama</strain>
    </source>
</reference>
<organism evidence="2 3">
    <name type="scientific">Phtheirospermum japonicum</name>
    <dbReference type="NCBI Taxonomy" id="374723"/>
    <lineage>
        <taxon>Eukaryota</taxon>
        <taxon>Viridiplantae</taxon>
        <taxon>Streptophyta</taxon>
        <taxon>Embryophyta</taxon>
        <taxon>Tracheophyta</taxon>
        <taxon>Spermatophyta</taxon>
        <taxon>Magnoliopsida</taxon>
        <taxon>eudicotyledons</taxon>
        <taxon>Gunneridae</taxon>
        <taxon>Pentapetalae</taxon>
        <taxon>asterids</taxon>
        <taxon>lamiids</taxon>
        <taxon>Lamiales</taxon>
        <taxon>Orobanchaceae</taxon>
        <taxon>Orobanchaceae incertae sedis</taxon>
        <taxon>Phtheirospermum</taxon>
    </lineage>
</organism>
<proteinExistence type="predicted"/>
<name>A0A830C9S5_9LAMI</name>
<evidence type="ECO:0000256" key="1">
    <source>
        <dbReference type="SAM" id="Phobius"/>
    </source>
</evidence>
<keyword evidence="3" id="KW-1185">Reference proteome</keyword>
<dbReference type="Proteomes" id="UP000653305">
    <property type="component" value="Unassembled WGS sequence"/>
</dbReference>
<evidence type="ECO:0000313" key="2">
    <source>
        <dbReference type="EMBL" id="GFP92763.1"/>
    </source>
</evidence>